<evidence type="ECO:0000256" key="12">
    <source>
        <dbReference type="PIRSR" id="PIRSR601519-1"/>
    </source>
</evidence>
<dbReference type="KEGG" id="bmus:118895335"/>
<dbReference type="PANTHER" id="PTHR11431">
    <property type="entry name" value="FERRITIN"/>
    <property type="match status" value="1"/>
</dbReference>
<dbReference type="Proteomes" id="UP000694857">
    <property type="component" value="Chromosome 5"/>
</dbReference>
<protein>
    <recommendedName>
        <fullName evidence="13">Ferritin</fullName>
    </recommendedName>
</protein>
<proteinExistence type="inferred from homology"/>
<evidence type="ECO:0000256" key="11">
    <source>
        <dbReference type="ARBA" id="ARBA00047045"/>
    </source>
</evidence>
<keyword evidence="3 13" id="KW-0409">Iron storage</keyword>
<evidence type="ECO:0000256" key="9">
    <source>
        <dbReference type="ARBA" id="ARBA00044942"/>
    </source>
</evidence>
<name>A0A8B8XF20_BALMU</name>
<comment type="function">
    <text evidence="10">Stores iron in a soluble, non-toxic, readily available form. Important for iron homeostasis. Iron is taken up in the ferrous form and deposited as ferric hydroxides after oxidation. Also plays a role in delivery of iron to cells. Mediates iron uptake in capsule cells of the developing kidney. Delivery to lysosomes by the cargo receptor NCOA4 for autophagic degradation and release or iron.</text>
</comment>
<keyword evidence="15" id="KW-1185">Reference proteome</keyword>
<evidence type="ECO:0000256" key="10">
    <source>
        <dbReference type="ARBA" id="ARBA00045578"/>
    </source>
</evidence>
<evidence type="ECO:0000256" key="7">
    <source>
        <dbReference type="ARBA" id="ARBA00023228"/>
    </source>
</evidence>
<dbReference type="PROSITE" id="PS50905">
    <property type="entry name" value="FERRITIN_LIKE"/>
    <property type="match status" value="1"/>
</dbReference>
<dbReference type="GO" id="GO:0006879">
    <property type="term" value="P:intracellular iron ion homeostasis"/>
    <property type="evidence" value="ECO:0007669"/>
    <property type="project" value="UniProtKB-KW"/>
</dbReference>
<organism evidence="15 16">
    <name type="scientific">Balaenoptera musculus</name>
    <name type="common">Blue whale</name>
    <dbReference type="NCBI Taxonomy" id="9771"/>
    <lineage>
        <taxon>Eukaryota</taxon>
        <taxon>Metazoa</taxon>
        <taxon>Chordata</taxon>
        <taxon>Craniata</taxon>
        <taxon>Vertebrata</taxon>
        <taxon>Euteleostomi</taxon>
        <taxon>Mammalia</taxon>
        <taxon>Eutheria</taxon>
        <taxon>Laurasiatheria</taxon>
        <taxon>Artiodactyla</taxon>
        <taxon>Whippomorpha</taxon>
        <taxon>Cetacea</taxon>
        <taxon>Mysticeti</taxon>
        <taxon>Balaenopteridae</taxon>
        <taxon>Balaenoptera</taxon>
    </lineage>
</organism>
<dbReference type="RefSeq" id="XP_036708154.1">
    <property type="nucleotide sequence ID" value="XM_036852259.1"/>
</dbReference>
<evidence type="ECO:0000256" key="6">
    <source>
        <dbReference type="ARBA" id="ARBA00023004"/>
    </source>
</evidence>
<keyword evidence="6 12" id="KW-0408">Iron</keyword>
<gene>
    <name evidence="16" type="primary">LOC118895335</name>
</gene>
<dbReference type="Pfam" id="PF00210">
    <property type="entry name" value="Ferritin"/>
    <property type="match status" value="1"/>
</dbReference>
<comment type="subcellular location">
    <subcellularLocation>
        <location evidence="9">Autolysosome</location>
    </subcellularLocation>
    <subcellularLocation>
        <location evidence="1">Cytoplasm</location>
    </subcellularLocation>
</comment>
<keyword evidence="5 12" id="KW-0479">Metal-binding</keyword>
<dbReference type="InterPro" id="IPR009078">
    <property type="entry name" value="Ferritin-like_SF"/>
</dbReference>
<dbReference type="GO" id="GO:0031410">
    <property type="term" value="C:cytoplasmic vesicle"/>
    <property type="evidence" value="ECO:0007669"/>
    <property type="project" value="UniProtKB-KW"/>
</dbReference>
<keyword evidence="7" id="KW-0458">Lysosome</keyword>
<evidence type="ECO:0000256" key="4">
    <source>
        <dbReference type="ARBA" id="ARBA00022490"/>
    </source>
</evidence>
<reference evidence="16" key="1">
    <citation type="submission" date="2025-08" db="UniProtKB">
        <authorList>
            <consortium name="RefSeq"/>
        </authorList>
    </citation>
    <scope>IDENTIFICATION</scope>
    <source>
        <tissue evidence="16">Epidermis and Blubber</tissue>
    </source>
</reference>
<dbReference type="InterPro" id="IPR001519">
    <property type="entry name" value="Ferritin"/>
</dbReference>
<dbReference type="GO" id="GO:0044754">
    <property type="term" value="C:autolysosome"/>
    <property type="evidence" value="ECO:0007669"/>
    <property type="project" value="UniProtKB-SubCell"/>
</dbReference>
<evidence type="ECO:0000256" key="5">
    <source>
        <dbReference type="ARBA" id="ARBA00022723"/>
    </source>
</evidence>
<evidence type="ECO:0000256" key="3">
    <source>
        <dbReference type="ARBA" id="ARBA00022434"/>
    </source>
</evidence>
<feature type="binding site" evidence="12">
    <location>
        <position position="187"/>
    </location>
    <ligand>
        <name>Fe cation</name>
        <dbReference type="ChEBI" id="CHEBI:24875"/>
        <label>1</label>
    </ligand>
</feature>
<comment type="subunit">
    <text evidence="11">Oligomer of 24 subunits. There are two types of subunits: L (light) chain and H (heavy) chain. The major chain can be light or heavy, depending on the species and tissue type. The functional molecule forms a roughly spherical shell with a diameter of 12 nm and contains a central cavity into which the insoluble mineral iron core is deposited. Interacts with NCOA4.</text>
</comment>
<evidence type="ECO:0000313" key="16">
    <source>
        <dbReference type="RefSeq" id="XP_036708154.1"/>
    </source>
</evidence>
<dbReference type="GO" id="GO:0008198">
    <property type="term" value="F:ferrous iron binding"/>
    <property type="evidence" value="ECO:0007669"/>
    <property type="project" value="TreeGrafter"/>
</dbReference>
<dbReference type="GeneID" id="118895335"/>
<comment type="similarity">
    <text evidence="2 13">Belongs to the ferritin family.</text>
</comment>
<sequence length="259" mass="29003">MFLVFCFLNFGHETYFKAVRSEVPRTCLLLQQCLGGTDPGGPFLQASDHPPSFFPVATFRTSPSVILGLWDQPALFFELNSLLPINQIPQNYSIEVEAAFNHLVTLHGPASYTRLSLGFYFHHSDMALEGLGHFFRKLTEKKQEGAKPLLKMKTQRSGCALFQDGQNSSQDEWTKTQDTMEAAILTEKKLNKALLDLLALGSACADPQLCDFLESHLLGEEVKLIKKMGNHLTNFRWLSGPQAGLCKCLTVQRLTVKHD</sequence>
<dbReference type="OrthoDB" id="10376453at2759"/>
<evidence type="ECO:0000256" key="2">
    <source>
        <dbReference type="ARBA" id="ARBA00007513"/>
    </source>
</evidence>
<dbReference type="GO" id="GO:0006826">
    <property type="term" value="P:iron ion transport"/>
    <property type="evidence" value="ECO:0007669"/>
    <property type="project" value="InterPro"/>
</dbReference>
<evidence type="ECO:0000256" key="1">
    <source>
        <dbReference type="ARBA" id="ARBA00004496"/>
    </source>
</evidence>
<dbReference type="Gene3D" id="1.20.1260.10">
    <property type="match status" value="1"/>
</dbReference>
<accession>A0A8B8XF20</accession>
<dbReference type="GO" id="GO:0008199">
    <property type="term" value="F:ferric iron binding"/>
    <property type="evidence" value="ECO:0007669"/>
    <property type="project" value="InterPro"/>
</dbReference>
<dbReference type="FunFam" id="1.20.1260.10:FF:000009">
    <property type="entry name" value="Ferritin light chain"/>
    <property type="match status" value="1"/>
</dbReference>
<evidence type="ECO:0000256" key="13">
    <source>
        <dbReference type="RuleBase" id="RU361145"/>
    </source>
</evidence>
<dbReference type="PANTHER" id="PTHR11431:SF47">
    <property type="entry name" value="FERRITIN LIGHT CHAIN"/>
    <property type="match status" value="1"/>
</dbReference>
<keyword evidence="8" id="KW-0968">Cytoplasmic vesicle</keyword>
<dbReference type="AlphaFoldDB" id="A0A8B8XF20"/>
<evidence type="ECO:0000313" key="15">
    <source>
        <dbReference type="Proteomes" id="UP000694857"/>
    </source>
</evidence>
<evidence type="ECO:0000259" key="14">
    <source>
        <dbReference type="PROSITE" id="PS50905"/>
    </source>
</evidence>
<keyword evidence="4" id="KW-0963">Cytoplasm</keyword>
<dbReference type="InterPro" id="IPR012347">
    <property type="entry name" value="Ferritin-like"/>
</dbReference>
<feature type="domain" description="Ferritin-like diiron" evidence="14">
    <location>
        <begin position="90"/>
        <end position="239"/>
    </location>
</feature>
<dbReference type="InterPro" id="IPR009040">
    <property type="entry name" value="Ferritin-like_diiron"/>
</dbReference>
<dbReference type="SUPFAM" id="SSF47240">
    <property type="entry name" value="Ferritin-like"/>
    <property type="match status" value="1"/>
</dbReference>
<dbReference type="InterPro" id="IPR008331">
    <property type="entry name" value="Ferritin_DPS_dom"/>
</dbReference>
<evidence type="ECO:0000256" key="8">
    <source>
        <dbReference type="ARBA" id="ARBA00023329"/>
    </source>
</evidence>